<dbReference type="Proteomes" id="UP001162811">
    <property type="component" value="Unassembled WGS sequence"/>
</dbReference>
<reference evidence="1" key="1">
    <citation type="submission" date="2022-06" db="EMBL/GenBank/DDBJ databases">
        <authorList>
            <person name="Lu C.-H."/>
        </authorList>
    </citation>
    <scope>NUCLEOTIDE SEQUENCE</scope>
    <source>
        <strain evidence="1">21MJYT02-11</strain>
    </source>
</reference>
<reference evidence="1" key="2">
    <citation type="journal article" date="2023" name="Front. Microbiol.">
        <title>Ralstonia chuxiongensis sp. nov., Ralstonia mojiangensis sp. nov., and Ralstonia soli sp. nov., isolated from tobacco fields, are three novel species in the family Burkholderiaceae.</title>
        <authorList>
            <person name="Lu C.H."/>
            <person name="Zhang Y.Y."/>
            <person name="Jiang N."/>
            <person name="Chen W."/>
            <person name="Shao X."/>
            <person name="Zhao Z.M."/>
            <person name="Lu W.L."/>
            <person name="Hu X."/>
            <person name="Xi Y.X."/>
            <person name="Zou S.Y."/>
            <person name="Wei Q.J."/>
            <person name="Lin Z.L."/>
            <person name="Gong L."/>
            <person name="Gai X.T."/>
            <person name="Zhang L.Q."/>
            <person name="Li J.Y."/>
            <person name="Jin Y."/>
            <person name="Xia Z.Y."/>
        </authorList>
    </citation>
    <scope>NUCLEOTIDE SEQUENCE</scope>
    <source>
        <strain evidence="1">21MJYT02-11</strain>
    </source>
</reference>
<evidence type="ECO:0000313" key="2">
    <source>
        <dbReference type="Proteomes" id="UP001162811"/>
    </source>
</evidence>
<name>A0ABT1AJ92_9RALS</name>
<organism evidence="1 2">
    <name type="scientific">Ralstonia soli</name>
    <dbReference type="NCBI Taxonomy" id="2953896"/>
    <lineage>
        <taxon>Bacteria</taxon>
        <taxon>Pseudomonadati</taxon>
        <taxon>Pseudomonadota</taxon>
        <taxon>Betaproteobacteria</taxon>
        <taxon>Burkholderiales</taxon>
        <taxon>Burkholderiaceae</taxon>
        <taxon>Ralstonia</taxon>
    </lineage>
</organism>
<protein>
    <submittedName>
        <fullName evidence="1">Uncharacterized protein</fullName>
    </submittedName>
</protein>
<gene>
    <name evidence="1" type="ORF">NG900_09770</name>
</gene>
<evidence type="ECO:0000313" key="1">
    <source>
        <dbReference type="EMBL" id="MCO5398480.1"/>
    </source>
</evidence>
<accession>A0ABT1AJ92</accession>
<proteinExistence type="predicted"/>
<dbReference type="RefSeq" id="WP_252679689.1">
    <property type="nucleotide sequence ID" value="NZ_JAMXHT010000003.1"/>
</dbReference>
<keyword evidence="2" id="KW-1185">Reference proteome</keyword>
<comment type="caution">
    <text evidence="1">The sequence shown here is derived from an EMBL/GenBank/DDBJ whole genome shotgun (WGS) entry which is preliminary data.</text>
</comment>
<dbReference type="EMBL" id="JAMXHT010000003">
    <property type="protein sequence ID" value="MCO5398480.1"/>
    <property type="molecule type" value="Genomic_DNA"/>
</dbReference>
<sequence length="111" mass="12910">MDVGTVIMSGLRREPVLDAMRAVTENFDPDVRGTLAVPDYENPFVSTQVLRVVLSYIDYINRTVWHKAWRRRRRSDRRAATVSKFPPGEPDQRLANQAWNISTFQRYGLRS</sequence>